<evidence type="ECO:0000313" key="2">
    <source>
        <dbReference type="EMBL" id="MDN3563217.1"/>
    </source>
</evidence>
<name>A0ABT8A0J0_9PROT</name>
<dbReference type="Gene3D" id="3.40.190.10">
    <property type="entry name" value="Periplasmic binding protein-like II"/>
    <property type="match status" value="1"/>
</dbReference>
<comment type="caution">
    <text evidence="2">The sequence shown here is derived from an EMBL/GenBank/DDBJ whole genome shotgun (WGS) entry which is preliminary data.</text>
</comment>
<accession>A0ABT8A0J0</accession>
<dbReference type="PANTHER" id="PTHR42928">
    <property type="entry name" value="TRICARBOXYLATE-BINDING PROTEIN"/>
    <property type="match status" value="1"/>
</dbReference>
<evidence type="ECO:0000256" key="1">
    <source>
        <dbReference type="ARBA" id="ARBA00006987"/>
    </source>
</evidence>
<proteinExistence type="inferred from homology"/>
<dbReference type="InterPro" id="IPR042100">
    <property type="entry name" value="Bug_dom1"/>
</dbReference>
<dbReference type="SUPFAM" id="SSF53850">
    <property type="entry name" value="Periplasmic binding protein-like II"/>
    <property type="match status" value="1"/>
</dbReference>
<dbReference type="Proteomes" id="UP001529369">
    <property type="component" value="Unassembled WGS sequence"/>
</dbReference>
<protein>
    <submittedName>
        <fullName evidence="2">Tripartite tricarboxylate transporter substrate binding protein</fullName>
    </submittedName>
</protein>
<dbReference type="Pfam" id="PF03401">
    <property type="entry name" value="TctC"/>
    <property type="match status" value="1"/>
</dbReference>
<reference evidence="3" key="1">
    <citation type="journal article" date="2019" name="Int. J. Syst. Evol. Microbiol.">
        <title>The Global Catalogue of Microorganisms (GCM) 10K type strain sequencing project: providing services to taxonomists for standard genome sequencing and annotation.</title>
        <authorList>
            <consortium name="The Broad Institute Genomics Platform"/>
            <consortium name="The Broad Institute Genome Sequencing Center for Infectious Disease"/>
            <person name="Wu L."/>
            <person name="Ma J."/>
        </authorList>
    </citation>
    <scope>NUCLEOTIDE SEQUENCE [LARGE SCALE GENOMIC DNA]</scope>
    <source>
        <strain evidence="3">CECT 7131</strain>
    </source>
</reference>
<evidence type="ECO:0000313" key="3">
    <source>
        <dbReference type="Proteomes" id="UP001529369"/>
    </source>
</evidence>
<organism evidence="2 3">
    <name type="scientific">Paeniroseomonas aquatica</name>
    <dbReference type="NCBI Taxonomy" id="373043"/>
    <lineage>
        <taxon>Bacteria</taxon>
        <taxon>Pseudomonadati</taxon>
        <taxon>Pseudomonadota</taxon>
        <taxon>Alphaproteobacteria</taxon>
        <taxon>Acetobacterales</taxon>
        <taxon>Acetobacteraceae</taxon>
        <taxon>Paeniroseomonas</taxon>
    </lineage>
</organism>
<dbReference type="PANTHER" id="PTHR42928:SF5">
    <property type="entry name" value="BLR1237 PROTEIN"/>
    <property type="match status" value="1"/>
</dbReference>
<sequence>MTRRGALLAGLAAPRLGRAQEAFPNRPLRLVLPFGPGGVSDTLARLIAEQARPLLGQSVVIDPRPGSNGVIATEHVARAARDGYTVGYMAYGSLVTGPALGQALNYRIEDFQLLTAIFRAAQVLAVARDVPARSLAELVALSRDRPVAYGTVGRGGPGHILMEMLAGETGGRFENAVYRTEATVVQDMLGGAIPGFMGSLMPALEQHRAGGIRILAISTARRIAALPEVPSFAELGVPALTFLYCHGLAVPAGTPAPVVARLHAAFAAAIASEAVTARMTPDMVPDVTSPEAFTASIARETAALAAVIKTRGITAG</sequence>
<comment type="similarity">
    <text evidence="1">Belongs to the UPF0065 (bug) family.</text>
</comment>
<gene>
    <name evidence="2" type="ORF">QWZ14_02345</name>
</gene>
<dbReference type="Gene3D" id="3.40.190.150">
    <property type="entry name" value="Bordetella uptake gene, domain 1"/>
    <property type="match status" value="1"/>
</dbReference>
<dbReference type="EMBL" id="JAUFPN010000020">
    <property type="protein sequence ID" value="MDN3563217.1"/>
    <property type="molecule type" value="Genomic_DNA"/>
</dbReference>
<dbReference type="PIRSF" id="PIRSF017082">
    <property type="entry name" value="YflP"/>
    <property type="match status" value="1"/>
</dbReference>
<dbReference type="CDD" id="cd07012">
    <property type="entry name" value="PBP2_Bug_TTT"/>
    <property type="match status" value="1"/>
</dbReference>
<dbReference type="RefSeq" id="WP_290314957.1">
    <property type="nucleotide sequence ID" value="NZ_JAUFPN010000020.1"/>
</dbReference>
<keyword evidence="3" id="KW-1185">Reference proteome</keyword>
<dbReference type="InterPro" id="IPR005064">
    <property type="entry name" value="BUG"/>
</dbReference>